<keyword evidence="3" id="KW-1185">Reference proteome</keyword>
<gene>
    <name evidence="2" type="ordered locus">MLP_34550</name>
</gene>
<dbReference type="OrthoDB" id="9919774at2"/>
<protein>
    <submittedName>
        <fullName evidence="2">Uncharacterized protein</fullName>
    </submittedName>
</protein>
<dbReference type="AlphaFoldDB" id="F5XN19"/>
<organism evidence="2 3">
    <name type="scientific">Microlunatus phosphovorus (strain ATCC 700054 / DSM 10555 / JCM 9379 / NBRC 101784 / NCIMB 13414 / VKM Ac-1990 / NM-1)</name>
    <dbReference type="NCBI Taxonomy" id="1032480"/>
    <lineage>
        <taxon>Bacteria</taxon>
        <taxon>Bacillati</taxon>
        <taxon>Actinomycetota</taxon>
        <taxon>Actinomycetes</taxon>
        <taxon>Propionibacteriales</taxon>
        <taxon>Propionibacteriaceae</taxon>
        <taxon>Microlunatus</taxon>
    </lineage>
</organism>
<dbReference type="KEGG" id="mph:MLP_34550"/>
<dbReference type="Proteomes" id="UP000007947">
    <property type="component" value="Chromosome"/>
</dbReference>
<feature type="region of interest" description="Disordered" evidence="1">
    <location>
        <begin position="184"/>
        <end position="223"/>
    </location>
</feature>
<dbReference type="STRING" id="1032480.MLP_34550"/>
<dbReference type="HOGENOM" id="CLU_741485_0_0_11"/>
<reference evidence="2 3" key="1">
    <citation type="submission" date="2011-05" db="EMBL/GenBank/DDBJ databases">
        <title>Whole genome sequence of Microlunatus phosphovorus NM-1.</title>
        <authorList>
            <person name="Hosoyama A."/>
            <person name="Sasaki K."/>
            <person name="Harada T."/>
            <person name="Igarashi R."/>
            <person name="Kawakoshi A."/>
            <person name="Sasagawa M."/>
            <person name="Fukada J."/>
            <person name="Nakamura S."/>
            <person name="Katano Y."/>
            <person name="Hanada S."/>
            <person name="Kamagata Y."/>
            <person name="Nakamura N."/>
            <person name="Yamazaki S."/>
            <person name="Fujita N."/>
        </authorList>
    </citation>
    <scope>NUCLEOTIDE SEQUENCE [LARGE SCALE GENOMIC DNA]</scope>
    <source>
        <strain evidence="3">ATCC 700054 / DSM 10555 / JCM 9379 / NBRC 101784 / NCIMB 13414 / VKM Ac-1990 / NM-1</strain>
    </source>
</reference>
<name>F5XN19_MICPN</name>
<evidence type="ECO:0000313" key="2">
    <source>
        <dbReference type="EMBL" id="BAK36469.1"/>
    </source>
</evidence>
<dbReference type="RefSeq" id="WP_013864327.1">
    <property type="nucleotide sequence ID" value="NC_015635.1"/>
</dbReference>
<sequence>MTTDAPVEQPFTGQTRELNRLIRVQPGTVLVVFPPGERPKVRHPGETVLPTWNPFQYASLALPVTTGVVPLTMTINELTTLDHHTIDQVTLKIMVQLADVEEFAAVADLAAEFGDTFGTYLLQQLQSKIESSVRGAFRMNRLADLRRHTVAAVLEDRWIPVSFANGTLIRRGLTVIDVAWPETAETTAPTRTEPRPDSSRSTASPRSSLPAQPRSAASSADPVSEQLELSLDARLRRVWRSGSMAPLIGISGATVGAEATVVAVCNRPPAEHELVRLRGAFTELYGERSTCLVVSDARDYENLIASWLEQVDDDNVVLRNVESLRDGDLLRITLDRPLASPEQAHPGRPSQTGSEVEALRRLLPHRHLELISD</sequence>
<evidence type="ECO:0000313" key="3">
    <source>
        <dbReference type="Proteomes" id="UP000007947"/>
    </source>
</evidence>
<accession>F5XN19</accession>
<proteinExistence type="predicted"/>
<feature type="compositionally biased region" description="Low complexity" evidence="1">
    <location>
        <begin position="199"/>
        <end position="208"/>
    </location>
</feature>
<dbReference type="EMBL" id="AP012204">
    <property type="protein sequence ID" value="BAK36469.1"/>
    <property type="molecule type" value="Genomic_DNA"/>
</dbReference>
<evidence type="ECO:0000256" key="1">
    <source>
        <dbReference type="SAM" id="MobiDB-lite"/>
    </source>
</evidence>